<dbReference type="STRING" id="1176587.A8C56_18700"/>
<name>A0A1A9I872_9BACT</name>
<dbReference type="SUPFAM" id="SSF51735">
    <property type="entry name" value="NAD(P)-binding Rossmann-fold domains"/>
    <property type="match status" value="1"/>
</dbReference>
<feature type="domain" description="GFO/IDH/MocA-like oxidoreductase" evidence="2">
    <location>
        <begin position="143"/>
        <end position="257"/>
    </location>
</feature>
<dbReference type="SUPFAM" id="SSF55347">
    <property type="entry name" value="Glyceraldehyde-3-phosphate dehydrogenase-like, C-terminal domain"/>
    <property type="match status" value="1"/>
</dbReference>
<dbReference type="RefSeq" id="WP_067759444.1">
    <property type="nucleotide sequence ID" value="NZ_CP015772.1"/>
</dbReference>
<dbReference type="PANTHER" id="PTHR43708:SF8">
    <property type="entry name" value="OXIDOREDUCTASE"/>
    <property type="match status" value="1"/>
</dbReference>
<dbReference type="InterPro" id="IPR036291">
    <property type="entry name" value="NAD(P)-bd_dom_sf"/>
</dbReference>
<feature type="domain" description="Gfo/Idh/MocA-like oxidoreductase N-terminal" evidence="1">
    <location>
        <begin position="14"/>
        <end position="132"/>
    </location>
</feature>
<dbReference type="AlphaFoldDB" id="A0A1A9I872"/>
<organism evidence="3 4">
    <name type="scientific">Niabella ginsenosidivorans</name>
    <dbReference type="NCBI Taxonomy" id="1176587"/>
    <lineage>
        <taxon>Bacteria</taxon>
        <taxon>Pseudomonadati</taxon>
        <taxon>Bacteroidota</taxon>
        <taxon>Chitinophagia</taxon>
        <taxon>Chitinophagales</taxon>
        <taxon>Chitinophagaceae</taxon>
        <taxon>Niabella</taxon>
    </lineage>
</organism>
<dbReference type="InterPro" id="IPR051317">
    <property type="entry name" value="Gfo/Idh/MocA_oxidoreduct"/>
</dbReference>
<dbReference type="InterPro" id="IPR055170">
    <property type="entry name" value="GFO_IDH_MocA-like_dom"/>
</dbReference>
<evidence type="ECO:0000313" key="3">
    <source>
        <dbReference type="EMBL" id="ANH82734.1"/>
    </source>
</evidence>
<dbReference type="Proteomes" id="UP000077667">
    <property type="component" value="Chromosome"/>
</dbReference>
<dbReference type="Pfam" id="PF22725">
    <property type="entry name" value="GFO_IDH_MocA_C3"/>
    <property type="match status" value="1"/>
</dbReference>
<dbReference type="EMBL" id="CP015772">
    <property type="protein sequence ID" value="ANH82734.1"/>
    <property type="molecule type" value="Genomic_DNA"/>
</dbReference>
<keyword evidence="4" id="KW-1185">Reference proteome</keyword>
<proteinExistence type="predicted"/>
<dbReference type="InterPro" id="IPR000683">
    <property type="entry name" value="Gfo/Idh/MocA-like_OxRdtase_N"/>
</dbReference>
<evidence type="ECO:0000259" key="1">
    <source>
        <dbReference type="Pfam" id="PF01408"/>
    </source>
</evidence>
<reference evidence="3 4" key="1">
    <citation type="submission" date="2016-05" db="EMBL/GenBank/DDBJ databases">
        <title>Niabella ginsenosidivorans BS26 whole genome sequencing.</title>
        <authorList>
            <person name="Im W.T."/>
            <person name="Siddiqi M.Z."/>
        </authorList>
    </citation>
    <scope>NUCLEOTIDE SEQUENCE [LARGE SCALE GENOMIC DNA]</scope>
    <source>
        <strain evidence="3 4">BS26</strain>
    </source>
</reference>
<dbReference type="GO" id="GO:0000166">
    <property type="term" value="F:nucleotide binding"/>
    <property type="evidence" value="ECO:0007669"/>
    <property type="project" value="InterPro"/>
</dbReference>
<evidence type="ECO:0000259" key="2">
    <source>
        <dbReference type="Pfam" id="PF22725"/>
    </source>
</evidence>
<sequence>MKTNRTNASAASKIKIGFIGCGAVAELHYQGLMACPDAALAGIYDSDPGLMKRRSGEWNVAAFESLGALLNDEAIKAVFVLTPVDSHYTNAMAALNAGKHVLVEKPVAGALHEIKEMAALAEAKGLQCMPAHNYIYSPDMYRLRKNIKEGCFGRIPVSWFMYHIHHNEELCARYPGIVRQIGTHLLYTHRYLFGEPASMTAHTTRFLYPHLDRDDQMMLTLMMPDGSMSNLFASFAVTDQSTNPWSFVVKVLGTRGSTQLSWQDVVLNRALGTLSCSYGRYEETYEHEIRYFINECILGGTPPLSTLWDALKVLEMVIRAEEDARAKRRAFI</sequence>
<dbReference type="Gene3D" id="3.40.50.720">
    <property type="entry name" value="NAD(P)-binding Rossmann-like Domain"/>
    <property type="match status" value="1"/>
</dbReference>
<dbReference type="OrthoDB" id="9795543at2"/>
<evidence type="ECO:0000313" key="4">
    <source>
        <dbReference type="Proteomes" id="UP000077667"/>
    </source>
</evidence>
<dbReference type="Gene3D" id="3.30.360.10">
    <property type="entry name" value="Dihydrodipicolinate Reductase, domain 2"/>
    <property type="match status" value="1"/>
</dbReference>
<accession>A0A1A9I872</accession>
<dbReference type="KEGG" id="nia:A8C56_18700"/>
<gene>
    <name evidence="3" type="ORF">A8C56_18700</name>
</gene>
<protein>
    <submittedName>
        <fullName evidence="3">Uncharacterized protein</fullName>
    </submittedName>
</protein>
<dbReference type="Pfam" id="PF01408">
    <property type="entry name" value="GFO_IDH_MocA"/>
    <property type="match status" value="1"/>
</dbReference>
<dbReference type="PANTHER" id="PTHR43708">
    <property type="entry name" value="CONSERVED EXPRESSED OXIDOREDUCTASE (EUROFUNG)"/>
    <property type="match status" value="1"/>
</dbReference>